<sequence length="84" mass="9619">MIRLTDPVPADGRKVPGGWWPPLMLEPGWVSDHHEEFDVFHIHFGFDAIGAEQLQDVVAELAEHDKPLVYTVHDLRNPHHPTPR</sequence>
<dbReference type="Proteomes" id="UP000193566">
    <property type="component" value="Unassembled WGS sequence"/>
</dbReference>
<evidence type="ECO:0008006" key="3">
    <source>
        <dbReference type="Google" id="ProtNLM"/>
    </source>
</evidence>
<gene>
    <name evidence="1" type="ORF">SAMN02745947_02339</name>
</gene>
<accession>A0ABY1MA99</accession>
<proteinExistence type="predicted"/>
<evidence type="ECO:0000313" key="2">
    <source>
        <dbReference type="Proteomes" id="UP000193566"/>
    </source>
</evidence>
<dbReference type="EMBL" id="FXAV01000005">
    <property type="protein sequence ID" value="SMG35145.1"/>
    <property type="molecule type" value="Genomic_DNA"/>
</dbReference>
<comment type="caution">
    <text evidence="1">The sequence shown here is derived from an EMBL/GenBank/DDBJ whole genome shotgun (WGS) entry which is preliminary data.</text>
</comment>
<reference evidence="1 2" key="1">
    <citation type="submission" date="2017-04" db="EMBL/GenBank/DDBJ databases">
        <authorList>
            <person name="Varghese N."/>
            <person name="Submissions S."/>
        </authorList>
    </citation>
    <scope>NUCLEOTIDE SEQUENCE [LARGE SCALE GENOMIC DNA]</scope>
    <source>
        <strain evidence="1 2">J3</strain>
    </source>
</reference>
<protein>
    <recommendedName>
        <fullName evidence="3">Glycosyltransferase Family 4</fullName>
    </recommendedName>
</protein>
<keyword evidence="2" id="KW-1185">Reference proteome</keyword>
<organism evidence="1 2">
    <name type="scientific">Rhodococcus rhodochrous J3</name>
    <dbReference type="NCBI Taxonomy" id="903528"/>
    <lineage>
        <taxon>Bacteria</taxon>
        <taxon>Bacillati</taxon>
        <taxon>Actinomycetota</taxon>
        <taxon>Actinomycetes</taxon>
        <taxon>Mycobacteriales</taxon>
        <taxon>Nocardiaceae</taxon>
        <taxon>Rhodococcus</taxon>
    </lineage>
</organism>
<name>A0ABY1MA99_RHORH</name>
<evidence type="ECO:0000313" key="1">
    <source>
        <dbReference type="EMBL" id="SMG35145.1"/>
    </source>
</evidence>